<name>A0ACC2Q1Q7_9NEOP</name>
<gene>
    <name evidence="1" type="ORF">PYW08_010897</name>
</gene>
<protein>
    <submittedName>
        <fullName evidence="1">Uncharacterized protein</fullName>
    </submittedName>
</protein>
<accession>A0ACC2Q1Q7</accession>
<organism evidence="1 2">
    <name type="scientific">Mythimna loreyi</name>
    <dbReference type="NCBI Taxonomy" id="667449"/>
    <lineage>
        <taxon>Eukaryota</taxon>
        <taxon>Metazoa</taxon>
        <taxon>Ecdysozoa</taxon>
        <taxon>Arthropoda</taxon>
        <taxon>Hexapoda</taxon>
        <taxon>Insecta</taxon>
        <taxon>Pterygota</taxon>
        <taxon>Neoptera</taxon>
        <taxon>Endopterygota</taxon>
        <taxon>Lepidoptera</taxon>
        <taxon>Glossata</taxon>
        <taxon>Ditrysia</taxon>
        <taxon>Noctuoidea</taxon>
        <taxon>Noctuidae</taxon>
        <taxon>Noctuinae</taxon>
        <taxon>Hadenini</taxon>
        <taxon>Mythimna</taxon>
    </lineage>
</organism>
<keyword evidence="2" id="KW-1185">Reference proteome</keyword>
<sequence>MNSYKITIIELCLAILANGVTANFCNKYFARHETLTSPFYYSYMFEKINITMVIKLKNASREITSAFLTVETETFESKYKIEGDEYTICGIEDYSRVIIDLLLYSPDGLCAVKQVADGAHVSTLEHGLADTTYEAHDCANVRDSACVIEVDLKNDCLERKSDPNANRNKSDVTPKRKISHTPRPTKGTSGTTRNASFTTEPTISNTQPTARNISNTHRNTSSTSNRKLYTAVKPIQGNRPNTSDNSTSKIIVAPKSTTPYTPKPTQNISDAAKWTHNITNAYNTSVTSDAPEASQNQSDTSNTVEFYGNDVDKYITITVASAVSVIALIVLVVVLRKCCWIKRDLSHLVANDQSGPFYLNMLFRKECDREIELVEQHHYEEINPQ</sequence>
<evidence type="ECO:0000313" key="1">
    <source>
        <dbReference type="EMBL" id="KAJ8706271.1"/>
    </source>
</evidence>
<reference evidence="1" key="1">
    <citation type="submission" date="2023-03" db="EMBL/GenBank/DDBJ databases">
        <title>Chromosome-level genomes of two armyworms, Mythimna separata and Mythimna loreyi, provide insights into the biosynthesis and reception of sex pheromones.</title>
        <authorList>
            <person name="Zhao H."/>
        </authorList>
    </citation>
    <scope>NUCLEOTIDE SEQUENCE</scope>
    <source>
        <strain evidence="1">BeijingLab</strain>
    </source>
</reference>
<proteinExistence type="predicted"/>
<evidence type="ECO:0000313" key="2">
    <source>
        <dbReference type="Proteomes" id="UP001231649"/>
    </source>
</evidence>
<dbReference type="Proteomes" id="UP001231649">
    <property type="component" value="Chromosome 28"/>
</dbReference>
<comment type="caution">
    <text evidence="1">The sequence shown here is derived from an EMBL/GenBank/DDBJ whole genome shotgun (WGS) entry which is preliminary data.</text>
</comment>
<dbReference type="EMBL" id="CM056804">
    <property type="protein sequence ID" value="KAJ8706271.1"/>
    <property type="molecule type" value="Genomic_DNA"/>
</dbReference>